<evidence type="ECO:0000256" key="1">
    <source>
        <dbReference type="SAM" id="Phobius"/>
    </source>
</evidence>
<keyword evidence="1" id="KW-0812">Transmembrane</keyword>
<organism evidence="2 3">
    <name type="scientific">Methanolapillus millepedarum</name>
    <dbReference type="NCBI Taxonomy" id="3028296"/>
    <lineage>
        <taxon>Archaea</taxon>
        <taxon>Methanobacteriati</taxon>
        <taxon>Methanobacteriota</taxon>
        <taxon>Stenosarchaea group</taxon>
        <taxon>Methanomicrobia</taxon>
        <taxon>Methanosarcinales</taxon>
        <taxon>Methanosarcinaceae</taxon>
        <taxon>Methanolapillus</taxon>
    </lineage>
</organism>
<dbReference type="Proteomes" id="UP001303587">
    <property type="component" value="Chromosome"/>
</dbReference>
<accession>A0AA96ZVM5</accession>
<name>A0AA96ZVM5_9EURY</name>
<protein>
    <submittedName>
        <fullName evidence="2">Uncharacterized protein</fullName>
    </submittedName>
</protein>
<feature type="transmembrane region" description="Helical" evidence="1">
    <location>
        <begin position="12"/>
        <end position="34"/>
    </location>
</feature>
<keyword evidence="1" id="KW-0472">Membrane</keyword>
<evidence type="ECO:0000313" key="2">
    <source>
        <dbReference type="EMBL" id="WNY25012.1"/>
    </source>
</evidence>
<reference evidence="2 3" key="1">
    <citation type="submission" date="2023-07" db="EMBL/GenBank/DDBJ databases">
        <title>Closed genoem sequence of Methanosarcinaceae archaeon Ac7.</title>
        <authorList>
            <person name="Poehlein A."/>
            <person name="Protasov E."/>
            <person name="Platt K."/>
            <person name="Reeh H."/>
            <person name="Daniel R."/>
            <person name="Brune A."/>
        </authorList>
    </citation>
    <scope>NUCLEOTIDE SEQUENCE [LARGE SCALE GENOMIC DNA]</scope>
    <source>
        <strain evidence="2 3">Ac7</strain>
    </source>
</reference>
<sequence>MADEGKSKIMKFGAVLFIILMIGSLFVASVALLVNNNPDNPNATNVTNVSSNTTVTVPMSEIPGKDVNFTYSNLKDGVKHLPSGASQVAILNEGNLNSSSLPGANVTKMMVAYYPLGIVSYYSMESKENVSIVVLGNNSSGYQYDVYNNYTMIIANSVPQIVTPGNPILLTSYNVDLAERALDAVDGKNISTEYDFLLSNADNVTDFEFAAALKAPEGSGYEQSYQRTSNFSNGTYQLELMFLNANSSLKQDVNNRALNGSANGVTYKVNDNNSVFKIYVESSNKVSFESEMNNLLTITDKYLESAN</sequence>
<proteinExistence type="predicted"/>
<dbReference type="GeneID" id="89229666"/>
<keyword evidence="1" id="KW-1133">Transmembrane helix</keyword>
<evidence type="ECO:0000313" key="3">
    <source>
        <dbReference type="Proteomes" id="UP001303587"/>
    </source>
</evidence>
<dbReference type="AlphaFoldDB" id="A0AA96ZVM5"/>
<keyword evidence="3" id="KW-1185">Reference proteome</keyword>
<gene>
    <name evidence="2" type="ORF">MsAc7_05480</name>
</gene>
<dbReference type="RefSeq" id="WP_338103065.1">
    <property type="nucleotide sequence ID" value="NZ_CP131060.1"/>
</dbReference>
<dbReference type="EMBL" id="CP131060">
    <property type="protein sequence ID" value="WNY25012.1"/>
    <property type="molecule type" value="Genomic_DNA"/>
</dbReference>